<name>A0A8C9YNU0_SANLU</name>
<accession>A0A8C9YNU0</accession>
<evidence type="ECO:0000313" key="1">
    <source>
        <dbReference type="Ensembl" id="ENSSLUP00000026546.1"/>
    </source>
</evidence>
<proteinExistence type="predicted"/>
<dbReference type="PANTHER" id="PTHR13031">
    <property type="entry name" value="RIBONUCLEASE P SUBUNIT P30"/>
    <property type="match status" value="1"/>
</dbReference>
<organism evidence="1 2">
    <name type="scientific">Sander lucioperca</name>
    <name type="common">Pike-perch</name>
    <name type="synonym">Perca lucioperca</name>
    <dbReference type="NCBI Taxonomy" id="283035"/>
    <lineage>
        <taxon>Eukaryota</taxon>
        <taxon>Metazoa</taxon>
        <taxon>Chordata</taxon>
        <taxon>Craniata</taxon>
        <taxon>Vertebrata</taxon>
        <taxon>Euteleostomi</taxon>
        <taxon>Actinopterygii</taxon>
        <taxon>Neopterygii</taxon>
        <taxon>Teleostei</taxon>
        <taxon>Neoteleostei</taxon>
        <taxon>Acanthomorphata</taxon>
        <taxon>Eupercaria</taxon>
        <taxon>Perciformes</taxon>
        <taxon>Percoidei</taxon>
        <taxon>Percidae</taxon>
        <taxon>Luciopercinae</taxon>
        <taxon>Sander</taxon>
    </lineage>
</organism>
<dbReference type="InterPro" id="IPR002738">
    <property type="entry name" value="RNase_P_p30"/>
</dbReference>
<protein>
    <submittedName>
        <fullName evidence="1">Uncharacterized protein</fullName>
    </submittedName>
</protein>
<keyword evidence="2" id="KW-1185">Reference proteome</keyword>
<dbReference type="GO" id="GO:0005655">
    <property type="term" value="C:nucleolar ribonuclease P complex"/>
    <property type="evidence" value="ECO:0007669"/>
    <property type="project" value="TreeGrafter"/>
</dbReference>
<sequence length="163" mass="18177">MAKTNDREGFVFEASYSAAINDSTRRRYTIANAVCLMETCKGKVFINNNIILSECPQPLELRGPYGITNLGLLFGFWTIENEFVSETYLILWCLLLSETGKTASGIIYTVKSCSDSPPADCKPRLHHLRQNSSWLMSDTCSSCASVFLPEQVKLPQPREPSLG</sequence>
<dbReference type="Pfam" id="PF01876">
    <property type="entry name" value="RNase_P_p30"/>
    <property type="match status" value="1"/>
</dbReference>
<reference evidence="1" key="1">
    <citation type="submission" date="2025-08" db="UniProtKB">
        <authorList>
            <consortium name="Ensembl"/>
        </authorList>
    </citation>
    <scope>IDENTIFICATION</scope>
</reference>
<dbReference type="GO" id="GO:0008033">
    <property type="term" value="P:tRNA processing"/>
    <property type="evidence" value="ECO:0007669"/>
    <property type="project" value="InterPro"/>
</dbReference>
<dbReference type="GO" id="GO:0003723">
    <property type="term" value="F:RNA binding"/>
    <property type="evidence" value="ECO:0007669"/>
    <property type="project" value="TreeGrafter"/>
</dbReference>
<dbReference type="Proteomes" id="UP000694568">
    <property type="component" value="Unplaced"/>
</dbReference>
<evidence type="ECO:0000313" key="2">
    <source>
        <dbReference type="Proteomes" id="UP000694568"/>
    </source>
</evidence>
<dbReference type="PANTHER" id="PTHR13031:SF0">
    <property type="entry name" value="RIBONUCLEASE P PROTEIN SUBUNIT P30"/>
    <property type="match status" value="1"/>
</dbReference>
<dbReference type="AlphaFoldDB" id="A0A8C9YNU0"/>
<dbReference type="Gene3D" id="3.20.20.140">
    <property type="entry name" value="Metal-dependent hydrolases"/>
    <property type="match status" value="1"/>
</dbReference>
<dbReference type="Ensembl" id="ENSSLUT00000027418.1">
    <property type="protein sequence ID" value="ENSSLUP00000026546.1"/>
    <property type="gene ID" value="ENSSLUG00000012079.1"/>
</dbReference>
<reference evidence="1" key="2">
    <citation type="submission" date="2025-09" db="UniProtKB">
        <authorList>
            <consortium name="Ensembl"/>
        </authorList>
    </citation>
    <scope>IDENTIFICATION</scope>
</reference>